<protein>
    <submittedName>
        <fullName evidence="3">PaaI family thioesterase</fullName>
    </submittedName>
</protein>
<evidence type="ECO:0000256" key="1">
    <source>
        <dbReference type="ARBA" id="ARBA00022801"/>
    </source>
</evidence>
<feature type="domain" description="Thioesterase" evidence="2">
    <location>
        <begin position="49"/>
        <end position="124"/>
    </location>
</feature>
<dbReference type="Pfam" id="PF03061">
    <property type="entry name" value="4HBT"/>
    <property type="match status" value="1"/>
</dbReference>
<gene>
    <name evidence="3" type="ORF">H8B09_20415</name>
</gene>
<dbReference type="Proteomes" id="UP000609346">
    <property type="component" value="Unassembled WGS sequence"/>
</dbReference>
<dbReference type="SUPFAM" id="SSF54637">
    <property type="entry name" value="Thioesterase/thiol ester dehydrase-isomerase"/>
    <property type="match status" value="1"/>
</dbReference>
<proteinExistence type="predicted"/>
<dbReference type="CDD" id="cd03443">
    <property type="entry name" value="PaaI_thioesterase"/>
    <property type="match status" value="1"/>
</dbReference>
<dbReference type="InterPro" id="IPR006683">
    <property type="entry name" value="Thioestr_dom"/>
</dbReference>
<evidence type="ECO:0000313" key="4">
    <source>
        <dbReference type="Proteomes" id="UP000609346"/>
    </source>
</evidence>
<dbReference type="EMBL" id="JACXZA010000005">
    <property type="protein sequence ID" value="MBD3921143.1"/>
    <property type="molecule type" value="Genomic_DNA"/>
</dbReference>
<evidence type="ECO:0000259" key="2">
    <source>
        <dbReference type="Pfam" id="PF03061"/>
    </source>
</evidence>
<dbReference type="NCBIfam" id="TIGR00369">
    <property type="entry name" value="unchar_dom_1"/>
    <property type="match status" value="1"/>
</dbReference>
<sequence>MPPEPEDWAQLEAKARSTFWGTLGCEVEYVEVEKAAVRLVCAERHLNMGGIVHGGVLASLLDNTMGLALMHTFPGELLVTAQLNIHYLAPSTGGELRCTASMVHRSRRTATMEGRIHGPEGELLAWASGAFRAVSAPV</sequence>
<keyword evidence="4" id="KW-1185">Reference proteome</keyword>
<dbReference type="InterPro" id="IPR029069">
    <property type="entry name" value="HotDog_dom_sf"/>
</dbReference>
<dbReference type="PANTHER" id="PTHR47260">
    <property type="entry name" value="UPF0644 PROTEIN PB2B4.06"/>
    <property type="match status" value="1"/>
</dbReference>
<reference evidence="3 4" key="1">
    <citation type="submission" date="2020-09" db="EMBL/GenBank/DDBJ databases">
        <title>Paenibacillus sp. strain PR3 16S rRNA gene Genome sequencing and assembly.</title>
        <authorList>
            <person name="Kim J."/>
        </authorList>
    </citation>
    <scope>NUCLEOTIDE SEQUENCE [LARGE SCALE GENOMIC DNA]</scope>
    <source>
        <strain evidence="3 4">PR3</strain>
    </source>
</reference>
<comment type="caution">
    <text evidence="3">The sequence shown here is derived from an EMBL/GenBank/DDBJ whole genome shotgun (WGS) entry which is preliminary data.</text>
</comment>
<accession>A0ABR8MYW1</accession>
<dbReference type="RefSeq" id="WP_191205426.1">
    <property type="nucleotide sequence ID" value="NZ_JACXZA010000005.1"/>
</dbReference>
<dbReference type="InterPro" id="IPR003736">
    <property type="entry name" value="PAAI_dom"/>
</dbReference>
<evidence type="ECO:0000313" key="3">
    <source>
        <dbReference type="EMBL" id="MBD3921143.1"/>
    </source>
</evidence>
<dbReference type="PANTHER" id="PTHR47260:SF1">
    <property type="entry name" value="UPF0644 PROTEIN PB2B4.06"/>
    <property type="match status" value="1"/>
</dbReference>
<name>A0ABR8MYW1_9BACL</name>
<organism evidence="3 4">
    <name type="scientific">Paenibacillus terricola</name>
    <dbReference type="NCBI Taxonomy" id="2763503"/>
    <lineage>
        <taxon>Bacteria</taxon>
        <taxon>Bacillati</taxon>
        <taxon>Bacillota</taxon>
        <taxon>Bacilli</taxon>
        <taxon>Bacillales</taxon>
        <taxon>Paenibacillaceae</taxon>
        <taxon>Paenibacillus</taxon>
    </lineage>
</organism>
<dbReference type="InterPro" id="IPR052061">
    <property type="entry name" value="PTE-AB_protein"/>
</dbReference>
<dbReference type="Gene3D" id="3.10.129.10">
    <property type="entry name" value="Hotdog Thioesterase"/>
    <property type="match status" value="1"/>
</dbReference>
<keyword evidence="1" id="KW-0378">Hydrolase</keyword>